<reference evidence="1 2" key="1">
    <citation type="journal article" date="2014" name="Environ. Microbiol.">
        <title>Insights into organohalide respiration and the versatile catabolism of Sulfurospirillum multivorans gained from comparative genomics and physiological studies.</title>
        <authorList>
            <person name="Goris T."/>
            <person name="Schubert T."/>
            <person name="Gadkari J."/>
            <person name="Wubet T."/>
            <person name="Tarkka M."/>
            <person name="Buscot F."/>
            <person name="Adrian L."/>
            <person name="Diekert G."/>
        </authorList>
    </citation>
    <scope>NUCLEOTIDE SEQUENCE [LARGE SCALE GENOMIC DNA]</scope>
    <source>
        <strain evidence="2">DM 12446 / JCM 15788 / NBRC 109480</strain>
    </source>
</reference>
<sequence length="230" mass="26608">MSKKIITAVVPVRKGSQRVLSKNTRKFADTTLLDLKLQVLKKVKNIDRIIVNTDCEISMEIARKYNVEIYKREDYYASSNVTNDIHWKHIAEVTDTDILLMAQTTSPLIKVNTYENAIKDYIDSLDIFDSINSVSQEKKFLWLDGKPLNYNIDKTPKSQDLPKIVSLNFAITIIDKLLMYKKGNIVGEKPKFYTLDKVESVDIDDMLDFEFAEFLYQKLGFSWICDKGEN</sequence>
<dbReference type="InterPro" id="IPR029044">
    <property type="entry name" value="Nucleotide-diphossugar_trans"/>
</dbReference>
<dbReference type="RefSeq" id="WP_025345639.1">
    <property type="nucleotide sequence ID" value="NZ_CP007201.1"/>
</dbReference>
<dbReference type="Gene3D" id="3.90.550.10">
    <property type="entry name" value="Spore Coat Polysaccharide Biosynthesis Protein SpsA, Chain A"/>
    <property type="match status" value="1"/>
</dbReference>
<accession>A0AA86AQE1</accession>
<dbReference type="Pfam" id="PF02348">
    <property type="entry name" value="CTP_transf_3"/>
    <property type="match status" value="1"/>
</dbReference>
<dbReference type="AlphaFoldDB" id="A0AA86AQE1"/>
<dbReference type="SUPFAM" id="SSF53448">
    <property type="entry name" value="Nucleotide-diphospho-sugar transferases"/>
    <property type="match status" value="1"/>
</dbReference>
<dbReference type="InterPro" id="IPR050793">
    <property type="entry name" value="CMP-NeuNAc_synthase"/>
</dbReference>
<dbReference type="InterPro" id="IPR003329">
    <property type="entry name" value="Cytidylyl_trans"/>
</dbReference>
<dbReference type="PANTHER" id="PTHR21485">
    <property type="entry name" value="HAD SUPERFAMILY MEMBERS CMAS AND KDSC"/>
    <property type="match status" value="1"/>
</dbReference>
<dbReference type="EMBL" id="CP007201">
    <property type="protein sequence ID" value="AHJ13796.1"/>
    <property type="molecule type" value="Genomic_DNA"/>
</dbReference>
<organism evidence="1 2">
    <name type="scientific">Sulfurospirillum multivorans (strain DM 12446 / JCM 15788 / NBRC 109480)</name>
    <dbReference type="NCBI Taxonomy" id="1150621"/>
    <lineage>
        <taxon>Bacteria</taxon>
        <taxon>Pseudomonadati</taxon>
        <taxon>Campylobacterota</taxon>
        <taxon>Epsilonproteobacteria</taxon>
        <taxon>Campylobacterales</taxon>
        <taxon>Sulfurospirillaceae</taxon>
        <taxon>Sulfurospirillum</taxon>
    </lineage>
</organism>
<evidence type="ECO:0000313" key="1">
    <source>
        <dbReference type="EMBL" id="AHJ13796.1"/>
    </source>
</evidence>
<keyword evidence="1" id="KW-0548">Nucleotidyltransferase</keyword>
<dbReference type="Proteomes" id="UP000019322">
    <property type="component" value="Chromosome"/>
</dbReference>
<proteinExistence type="predicted"/>
<name>A0AA86AQE1_SULMK</name>
<dbReference type="PANTHER" id="PTHR21485:SF6">
    <property type="entry name" value="N-ACYLNEURAMINATE CYTIDYLYLTRANSFERASE-RELATED"/>
    <property type="match status" value="1"/>
</dbReference>
<protein>
    <submittedName>
        <fullName evidence="1">Acylneuraminate cytidylyltransferase</fullName>
    </submittedName>
</protein>
<gene>
    <name evidence="1" type="ORF">SMUL_2554</name>
</gene>
<keyword evidence="1" id="KW-0808">Transferase</keyword>
<evidence type="ECO:0000313" key="2">
    <source>
        <dbReference type="Proteomes" id="UP000019322"/>
    </source>
</evidence>
<dbReference type="GO" id="GO:0008781">
    <property type="term" value="F:N-acylneuraminate cytidylyltransferase activity"/>
    <property type="evidence" value="ECO:0007669"/>
    <property type="project" value="TreeGrafter"/>
</dbReference>
<dbReference type="KEGG" id="smul:SMUL_2554"/>